<dbReference type="Proteomes" id="UP000177080">
    <property type="component" value="Unassembled WGS sequence"/>
</dbReference>
<sequence>MRVTLNTEQARGLSNFFFDVAKGLILGGIGLSLAVPLAAQISLVIVSSLAALVCVRMALYLLQDFK</sequence>
<keyword evidence="1" id="KW-1133">Transmembrane helix</keyword>
<protein>
    <submittedName>
        <fullName evidence="2">Uncharacterized protein</fullName>
    </submittedName>
</protein>
<gene>
    <name evidence="2" type="ORF">A2989_01675</name>
</gene>
<evidence type="ECO:0000313" key="2">
    <source>
        <dbReference type="EMBL" id="OGD04089.1"/>
    </source>
</evidence>
<accession>A0A1F4ZCK2</accession>
<dbReference type="AlphaFoldDB" id="A0A1F4ZCK2"/>
<keyword evidence="1" id="KW-0472">Membrane</keyword>
<keyword evidence="1" id="KW-0812">Transmembrane</keyword>
<evidence type="ECO:0000256" key="1">
    <source>
        <dbReference type="SAM" id="Phobius"/>
    </source>
</evidence>
<feature type="transmembrane region" description="Helical" evidence="1">
    <location>
        <begin position="12"/>
        <end position="35"/>
    </location>
</feature>
<name>A0A1F4ZCK2_9BACT</name>
<reference evidence="2 3" key="1">
    <citation type="journal article" date="2016" name="Nat. Commun.">
        <title>Thousands of microbial genomes shed light on interconnected biogeochemical processes in an aquifer system.</title>
        <authorList>
            <person name="Anantharaman K."/>
            <person name="Brown C.T."/>
            <person name="Hug L.A."/>
            <person name="Sharon I."/>
            <person name="Castelle C.J."/>
            <person name="Probst A.J."/>
            <person name="Thomas B.C."/>
            <person name="Singh A."/>
            <person name="Wilkins M.J."/>
            <person name="Karaoz U."/>
            <person name="Brodie E.L."/>
            <person name="Williams K.H."/>
            <person name="Hubbard S.S."/>
            <person name="Banfield J.F."/>
        </authorList>
    </citation>
    <scope>NUCLEOTIDE SEQUENCE [LARGE SCALE GENOMIC DNA]</scope>
</reference>
<evidence type="ECO:0000313" key="3">
    <source>
        <dbReference type="Proteomes" id="UP000177080"/>
    </source>
</evidence>
<dbReference type="EMBL" id="MEXN01000003">
    <property type="protein sequence ID" value="OGD04089.1"/>
    <property type="molecule type" value="Genomic_DNA"/>
</dbReference>
<feature type="transmembrane region" description="Helical" evidence="1">
    <location>
        <begin position="41"/>
        <end position="62"/>
    </location>
</feature>
<proteinExistence type="predicted"/>
<organism evidence="2 3">
    <name type="scientific">Candidatus Amesbacteria bacterium RIFCSPLOWO2_01_FULL_48_25</name>
    <dbReference type="NCBI Taxonomy" id="1797259"/>
    <lineage>
        <taxon>Bacteria</taxon>
        <taxon>Candidatus Amesiibacteriota</taxon>
    </lineage>
</organism>
<comment type="caution">
    <text evidence="2">The sequence shown here is derived from an EMBL/GenBank/DDBJ whole genome shotgun (WGS) entry which is preliminary data.</text>
</comment>